<evidence type="ECO:0000256" key="2">
    <source>
        <dbReference type="ARBA" id="ARBA00022723"/>
    </source>
</evidence>
<reference evidence="8" key="2">
    <citation type="submission" date="2022-10" db="EMBL/GenBank/DDBJ databases">
        <authorList>
            <consortium name="ENA_rothamsted_submissions"/>
            <consortium name="culmorum"/>
            <person name="King R."/>
        </authorList>
    </citation>
    <scope>NUCLEOTIDE SEQUENCE</scope>
</reference>
<dbReference type="InterPro" id="IPR051854">
    <property type="entry name" value="Rho-type_GAP"/>
</dbReference>
<evidence type="ECO:0000259" key="6">
    <source>
        <dbReference type="PROSITE" id="PS50081"/>
    </source>
</evidence>
<dbReference type="InterPro" id="IPR000980">
    <property type="entry name" value="SH2"/>
</dbReference>
<dbReference type="GO" id="GO:0005096">
    <property type="term" value="F:GTPase activator activity"/>
    <property type="evidence" value="ECO:0007669"/>
    <property type="project" value="UniProtKB-KW"/>
</dbReference>
<evidence type="ECO:0008006" key="10">
    <source>
        <dbReference type="Google" id="ProtNLM"/>
    </source>
</evidence>
<dbReference type="PROSITE" id="PS50001">
    <property type="entry name" value="SH2"/>
    <property type="match status" value="1"/>
</dbReference>
<evidence type="ECO:0000256" key="4">
    <source>
        <dbReference type="PROSITE-ProRule" id="PRU00191"/>
    </source>
</evidence>
<dbReference type="SUPFAM" id="SSF55550">
    <property type="entry name" value="SH2 domain"/>
    <property type="match status" value="1"/>
</dbReference>
<dbReference type="Proteomes" id="UP001153620">
    <property type="component" value="Chromosome 2"/>
</dbReference>
<evidence type="ECO:0000313" key="8">
    <source>
        <dbReference type="EMBL" id="CAG9804318.1"/>
    </source>
</evidence>
<dbReference type="GO" id="GO:0046872">
    <property type="term" value="F:metal ion binding"/>
    <property type="evidence" value="ECO:0007669"/>
    <property type="project" value="UniProtKB-KW"/>
</dbReference>
<accession>A0A9N9RVT6</accession>
<dbReference type="AlphaFoldDB" id="A0A9N9RVT6"/>
<evidence type="ECO:0000256" key="1">
    <source>
        <dbReference type="ARBA" id="ARBA00022468"/>
    </source>
</evidence>
<evidence type="ECO:0000259" key="5">
    <source>
        <dbReference type="PROSITE" id="PS50001"/>
    </source>
</evidence>
<dbReference type="InterPro" id="IPR036860">
    <property type="entry name" value="SH2_dom_sf"/>
</dbReference>
<dbReference type="InterPro" id="IPR000198">
    <property type="entry name" value="RhoGAP_dom"/>
</dbReference>
<dbReference type="EMBL" id="OU895878">
    <property type="protein sequence ID" value="CAG9804318.1"/>
    <property type="molecule type" value="Genomic_DNA"/>
</dbReference>
<dbReference type="FunFam" id="1.10.555.10:FF:000039">
    <property type="entry name" value="N-chimaerin isoform X5"/>
    <property type="match status" value="1"/>
</dbReference>
<feature type="domain" description="Rho-GAP" evidence="7">
    <location>
        <begin position="297"/>
        <end position="483"/>
    </location>
</feature>
<proteinExistence type="predicted"/>
<protein>
    <recommendedName>
        <fullName evidence="10">Chimerin</fullName>
    </recommendedName>
</protein>
<evidence type="ECO:0000259" key="7">
    <source>
        <dbReference type="PROSITE" id="PS50238"/>
    </source>
</evidence>
<dbReference type="Pfam" id="PF00620">
    <property type="entry name" value="RhoGAP"/>
    <property type="match status" value="1"/>
</dbReference>
<dbReference type="PROSITE" id="PS00479">
    <property type="entry name" value="ZF_DAG_PE_1"/>
    <property type="match status" value="1"/>
</dbReference>
<dbReference type="OrthoDB" id="3196451at2759"/>
<dbReference type="Gene3D" id="1.10.555.10">
    <property type="entry name" value="Rho GTPase activation protein"/>
    <property type="match status" value="1"/>
</dbReference>
<keyword evidence="9" id="KW-1185">Reference proteome</keyword>
<dbReference type="FunFam" id="3.30.505.10:FF:000019">
    <property type="entry name" value="Chimaerin"/>
    <property type="match status" value="1"/>
</dbReference>
<feature type="domain" description="Phorbol-ester/DAG-type" evidence="6">
    <location>
        <begin position="234"/>
        <end position="284"/>
    </location>
</feature>
<dbReference type="PROSITE" id="PS50081">
    <property type="entry name" value="ZF_DAG_PE_2"/>
    <property type="match status" value="1"/>
</dbReference>
<gene>
    <name evidence="8" type="ORF">CHIRRI_LOCUS7209</name>
</gene>
<sequence length="487" mass="55800">MNPSSPVEKIWKVDLLQLQLAAPKPKPVLCSSSISERPNFYGLEYHGEINHKKTEEIFDLSVDGEYLVRKSPGSKDFYTLSLRFDGKTKHYKIYFNPNYGHFLKEDFKRFETIEDLVADGLVNFYLQKHAAPIIQQMLVQTKNSFQQSPYMTLNRRKLRAISNELRRSLKVQEIIDNNCNTNNSNSNLSDENQPLLMPDFVETSTSAINNNNFNFMSQIEEQENEPLPMVYEKIHRFVINNFKGINFCEFCGNFLWGFTAQGVRCDDCGFVAHKKCSELVPAKCVPDLKKIRGIFGIDLTTIVQAHKSHIPFVITKCVQEVEKRGLQQEGIYRISGFADEIETLKLALDKEGEKTDMSESSYNINVITGTLKLYLRLLPIPLITFQAYPVFITATKEKSETEIVQKLRDAVKTLPTAHLNCFKYIITHLNRVAAHQAVNKMTEHNLATVFAPTLIATPPHQLTDMSQEIFILTNMIKHCQTIFTLIK</sequence>
<keyword evidence="2" id="KW-0479">Metal-binding</keyword>
<feature type="domain" description="SH2" evidence="5">
    <location>
        <begin position="44"/>
        <end position="117"/>
    </location>
</feature>
<dbReference type="SUPFAM" id="SSF57889">
    <property type="entry name" value="Cysteine-rich domain"/>
    <property type="match status" value="1"/>
</dbReference>
<dbReference type="InterPro" id="IPR002219">
    <property type="entry name" value="PKC_DAG/PE"/>
</dbReference>
<dbReference type="GO" id="GO:0007165">
    <property type="term" value="P:signal transduction"/>
    <property type="evidence" value="ECO:0007669"/>
    <property type="project" value="InterPro"/>
</dbReference>
<evidence type="ECO:0000313" key="9">
    <source>
        <dbReference type="Proteomes" id="UP001153620"/>
    </source>
</evidence>
<keyword evidence="1" id="KW-0343">GTPase activation</keyword>
<organism evidence="8 9">
    <name type="scientific">Chironomus riparius</name>
    <dbReference type="NCBI Taxonomy" id="315576"/>
    <lineage>
        <taxon>Eukaryota</taxon>
        <taxon>Metazoa</taxon>
        <taxon>Ecdysozoa</taxon>
        <taxon>Arthropoda</taxon>
        <taxon>Hexapoda</taxon>
        <taxon>Insecta</taxon>
        <taxon>Pterygota</taxon>
        <taxon>Neoptera</taxon>
        <taxon>Endopterygota</taxon>
        <taxon>Diptera</taxon>
        <taxon>Nematocera</taxon>
        <taxon>Chironomoidea</taxon>
        <taxon>Chironomidae</taxon>
        <taxon>Chironominae</taxon>
        <taxon>Chironomus</taxon>
    </lineage>
</organism>
<dbReference type="Gene3D" id="3.30.60.20">
    <property type="match status" value="1"/>
</dbReference>
<evidence type="ECO:0000256" key="3">
    <source>
        <dbReference type="ARBA" id="ARBA00022833"/>
    </source>
</evidence>
<dbReference type="Pfam" id="PF00130">
    <property type="entry name" value="C1_1"/>
    <property type="match status" value="1"/>
</dbReference>
<dbReference type="InterPro" id="IPR020454">
    <property type="entry name" value="DAG/PE-bd"/>
</dbReference>
<dbReference type="CDD" id="cd20806">
    <property type="entry name" value="C1_CHN"/>
    <property type="match status" value="1"/>
</dbReference>
<dbReference type="SMART" id="SM00324">
    <property type="entry name" value="RhoGAP"/>
    <property type="match status" value="1"/>
</dbReference>
<dbReference type="PANTHER" id="PTHR46075:SF2">
    <property type="entry name" value="RHO GTPASE ACTIVATING PROTEIN AT 5A, ISOFORM A"/>
    <property type="match status" value="1"/>
</dbReference>
<dbReference type="PANTHER" id="PTHR46075">
    <property type="entry name" value="CHIMERIN FAMILY MEMBER"/>
    <property type="match status" value="1"/>
</dbReference>
<dbReference type="SMART" id="SM00109">
    <property type="entry name" value="C1"/>
    <property type="match status" value="1"/>
</dbReference>
<keyword evidence="3" id="KW-0862">Zinc</keyword>
<dbReference type="SMART" id="SM00252">
    <property type="entry name" value="SH2"/>
    <property type="match status" value="1"/>
</dbReference>
<dbReference type="FunFam" id="3.30.60.20:FF:000025">
    <property type="entry name" value="Chimaerin"/>
    <property type="match status" value="1"/>
</dbReference>
<keyword evidence="4" id="KW-0727">SH2 domain</keyword>
<dbReference type="InterPro" id="IPR008936">
    <property type="entry name" value="Rho_GTPase_activation_prot"/>
</dbReference>
<dbReference type="PROSITE" id="PS50238">
    <property type="entry name" value="RHOGAP"/>
    <property type="match status" value="1"/>
</dbReference>
<dbReference type="Pfam" id="PF00017">
    <property type="entry name" value="SH2"/>
    <property type="match status" value="1"/>
</dbReference>
<dbReference type="InterPro" id="IPR046349">
    <property type="entry name" value="C1-like_sf"/>
</dbReference>
<dbReference type="Gene3D" id="3.30.505.10">
    <property type="entry name" value="SH2 domain"/>
    <property type="match status" value="1"/>
</dbReference>
<dbReference type="SUPFAM" id="SSF48350">
    <property type="entry name" value="GTPase activation domain, GAP"/>
    <property type="match status" value="1"/>
</dbReference>
<reference evidence="8" key="1">
    <citation type="submission" date="2022-01" db="EMBL/GenBank/DDBJ databases">
        <authorList>
            <person name="King R."/>
        </authorList>
    </citation>
    <scope>NUCLEOTIDE SEQUENCE</scope>
</reference>
<dbReference type="PRINTS" id="PR00008">
    <property type="entry name" value="DAGPEDOMAIN"/>
</dbReference>
<name>A0A9N9RVT6_9DIPT</name>